<evidence type="ECO:0000313" key="4">
    <source>
        <dbReference type="EMBL" id="PCH41182.1"/>
    </source>
</evidence>
<keyword evidence="5" id="KW-1185">Reference proteome</keyword>
<name>A0A2H3JG57_WOLCO</name>
<evidence type="ECO:0000256" key="1">
    <source>
        <dbReference type="SAM" id="MobiDB-lite"/>
    </source>
</evidence>
<dbReference type="Pfam" id="PF24841">
    <property type="entry name" value="DUF7719"/>
    <property type="match status" value="1"/>
</dbReference>
<feature type="transmembrane region" description="Helical" evidence="2">
    <location>
        <begin position="93"/>
        <end position="113"/>
    </location>
</feature>
<keyword evidence="2" id="KW-0812">Transmembrane</keyword>
<dbReference type="AlphaFoldDB" id="A0A2H3JG57"/>
<organism evidence="4 5">
    <name type="scientific">Wolfiporia cocos (strain MD-104)</name>
    <name type="common">Brown rot fungus</name>
    <dbReference type="NCBI Taxonomy" id="742152"/>
    <lineage>
        <taxon>Eukaryota</taxon>
        <taxon>Fungi</taxon>
        <taxon>Dikarya</taxon>
        <taxon>Basidiomycota</taxon>
        <taxon>Agaricomycotina</taxon>
        <taxon>Agaricomycetes</taxon>
        <taxon>Polyporales</taxon>
        <taxon>Phaeolaceae</taxon>
        <taxon>Wolfiporia</taxon>
    </lineage>
</organism>
<feature type="region of interest" description="Disordered" evidence="1">
    <location>
        <begin position="1"/>
        <end position="26"/>
    </location>
</feature>
<reference evidence="4 5" key="1">
    <citation type="journal article" date="2012" name="Science">
        <title>The Paleozoic origin of enzymatic lignin decomposition reconstructed from 31 fungal genomes.</title>
        <authorList>
            <person name="Floudas D."/>
            <person name="Binder M."/>
            <person name="Riley R."/>
            <person name="Barry K."/>
            <person name="Blanchette R.A."/>
            <person name="Henrissat B."/>
            <person name="Martinez A.T."/>
            <person name="Otillar R."/>
            <person name="Spatafora J.W."/>
            <person name="Yadav J.S."/>
            <person name="Aerts A."/>
            <person name="Benoit I."/>
            <person name="Boyd A."/>
            <person name="Carlson A."/>
            <person name="Copeland A."/>
            <person name="Coutinho P.M."/>
            <person name="de Vries R.P."/>
            <person name="Ferreira P."/>
            <person name="Findley K."/>
            <person name="Foster B."/>
            <person name="Gaskell J."/>
            <person name="Glotzer D."/>
            <person name="Gorecki P."/>
            <person name="Heitman J."/>
            <person name="Hesse C."/>
            <person name="Hori C."/>
            <person name="Igarashi K."/>
            <person name="Jurgens J.A."/>
            <person name="Kallen N."/>
            <person name="Kersten P."/>
            <person name="Kohler A."/>
            <person name="Kuees U."/>
            <person name="Kumar T.K.A."/>
            <person name="Kuo A."/>
            <person name="LaButti K."/>
            <person name="Larrondo L.F."/>
            <person name="Lindquist E."/>
            <person name="Ling A."/>
            <person name="Lombard V."/>
            <person name="Lucas S."/>
            <person name="Lundell T."/>
            <person name="Martin R."/>
            <person name="McLaughlin D.J."/>
            <person name="Morgenstern I."/>
            <person name="Morin E."/>
            <person name="Murat C."/>
            <person name="Nagy L.G."/>
            <person name="Nolan M."/>
            <person name="Ohm R.A."/>
            <person name="Patyshakuliyeva A."/>
            <person name="Rokas A."/>
            <person name="Ruiz-Duenas F.J."/>
            <person name="Sabat G."/>
            <person name="Salamov A."/>
            <person name="Samejima M."/>
            <person name="Schmutz J."/>
            <person name="Slot J.C."/>
            <person name="St John F."/>
            <person name="Stenlid J."/>
            <person name="Sun H."/>
            <person name="Sun S."/>
            <person name="Syed K."/>
            <person name="Tsang A."/>
            <person name="Wiebenga A."/>
            <person name="Young D."/>
            <person name="Pisabarro A."/>
            <person name="Eastwood D.C."/>
            <person name="Martin F."/>
            <person name="Cullen D."/>
            <person name="Grigoriev I.V."/>
            <person name="Hibbett D.S."/>
        </authorList>
    </citation>
    <scope>NUCLEOTIDE SEQUENCE [LARGE SCALE GENOMIC DNA]</scope>
    <source>
        <strain evidence="4 5">MD-104</strain>
    </source>
</reference>
<keyword evidence="2" id="KW-1133">Transmembrane helix</keyword>
<dbReference type="InterPro" id="IPR056136">
    <property type="entry name" value="DUF7719"/>
</dbReference>
<evidence type="ECO:0000313" key="5">
    <source>
        <dbReference type="Proteomes" id="UP000218811"/>
    </source>
</evidence>
<dbReference type="EMBL" id="KB468113">
    <property type="protein sequence ID" value="PCH41182.1"/>
    <property type="molecule type" value="Genomic_DNA"/>
</dbReference>
<feature type="transmembrane region" description="Helical" evidence="2">
    <location>
        <begin position="162"/>
        <end position="186"/>
    </location>
</feature>
<evidence type="ECO:0000256" key="2">
    <source>
        <dbReference type="SAM" id="Phobius"/>
    </source>
</evidence>
<sequence length="193" mass="22409">MARNRKGQPKEPKSEASGNLELSEEEQWRIVNESGILKKMPQPPRSQDEDEGQDEVTFAEEIFDATLFIIPMSFLLLLMEILVHWQYGKRPTYEALGDRMISGVPILSLFIFYSNRYKRHRTMQFIFFLLCLAAAPRLIWIINRASWRVVMKQCPPLATICVYAVLQLDLAPVVLSFVLIGGWVWYTKMKIIL</sequence>
<dbReference type="PANTHER" id="PTHR37846">
    <property type="entry name" value="YALI0B21296P"/>
    <property type="match status" value="1"/>
</dbReference>
<evidence type="ECO:0000259" key="3">
    <source>
        <dbReference type="Pfam" id="PF24841"/>
    </source>
</evidence>
<dbReference type="OrthoDB" id="5597489at2759"/>
<accession>A0A2H3JG57</accession>
<dbReference type="PANTHER" id="PTHR37846:SF1">
    <property type="entry name" value="DEACETYLASE-LIKE PROTEIN"/>
    <property type="match status" value="1"/>
</dbReference>
<feature type="domain" description="DUF7719" evidence="3">
    <location>
        <begin position="123"/>
        <end position="191"/>
    </location>
</feature>
<dbReference type="STRING" id="742152.A0A2H3JG57"/>
<protein>
    <recommendedName>
        <fullName evidence="3">DUF7719 domain-containing protein</fullName>
    </recommendedName>
</protein>
<dbReference type="OMA" id="GYFYVMK"/>
<feature type="transmembrane region" description="Helical" evidence="2">
    <location>
        <begin position="67"/>
        <end position="87"/>
    </location>
</feature>
<gene>
    <name evidence="4" type="ORF">WOLCODRAFT_137238</name>
</gene>
<dbReference type="Proteomes" id="UP000218811">
    <property type="component" value="Unassembled WGS sequence"/>
</dbReference>
<proteinExistence type="predicted"/>
<feature type="transmembrane region" description="Helical" evidence="2">
    <location>
        <begin position="125"/>
        <end position="142"/>
    </location>
</feature>
<keyword evidence="2" id="KW-0472">Membrane</keyword>